<dbReference type="Proteomes" id="UP000184241">
    <property type="component" value="Unassembled WGS sequence"/>
</dbReference>
<reference evidence="2 3" key="1">
    <citation type="submission" date="2016-11" db="EMBL/GenBank/DDBJ databases">
        <authorList>
            <person name="Jaros S."/>
            <person name="Januszkiewicz K."/>
            <person name="Wedrychowicz H."/>
        </authorList>
    </citation>
    <scope>NUCLEOTIDE SEQUENCE [LARGE SCALE GENOMIC DNA]</scope>
    <source>
        <strain evidence="2 3">DSM 6191</strain>
    </source>
</reference>
<dbReference type="EMBL" id="FQXU01000003">
    <property type="protein sequence ID" value="SHH63395.1"/>
    <property type="molecule type" value="Genomic_DNA"/>
</dbReference>
<dbReference type="InterPro" id="IPR051918">
    <property type="entry name" value="STPP_CPPED1"/>
</dbReference>
<dbReference type="SUPFAM" id="SSF56300">
    <property type="entry name" value="Metallo-dependent phosphatases"/>
    <property type="match status" value="1"/>
</dbReference>
<evidence type="ECO:0000313" key="2">
    <source>
        <dbReference type="EMBL" id="SHH63395.1"/>
    </source>
</evidence>
<dbReference type="RefSeq" id="WP_073016458.1">
    <property type="nucleotide sequence ID" value="NZ_FQXU01000003.1"/>
</dbReference>
<dbReference type="PANTHER" id="PTHR43143">
    <property type="entry name" value="METALLOPHOSPHOESTERASE, CALCINEURIN SUPERFAMILY"/>
    <property type="match status" value="1"/>
</dbReference>
<dbReference type="InterPro" id="IPR004843">
    <property type="entry name" value="Calcineurin-like_PHP"/>
</dbReference>
<dbReference type="InterPro" id="IPR029052">
    <property type="entry name" value="Metallo-depent_PP-like"/>
</dbReference>
<dbReference type="GO" id="GO:0016787">
    <property type="term" value="F:hydrolase activity"/>
    <property type="evidence" value="ECO:0007669"/>
    <property type="project" value="InterPro"/>
</dbReference>
<sequence>MKFAIFSDLHYDAIPDGDRRIEEIITSAKKAKVDFMIDLGDLCYPLNENKRILENINSSELPCYFTIANHNTDSYTIDEVLDFFNMERSYYSFIIENIKFIILDANFINKKTNVTPYCKRNYDKSNDEYPYIPNEQIDWLKKELDDNDKYYILISHQSLSNDFQKRGISNRKEIRAILEGRNLKGRKILFCVNGHDHGSDCKTINNIHYYTVNSTSYIWHGTKEVFNYSHEVHKKYPYLKDLILYKEALHVIVDIDNEMNVSINGINGNYQKHSPKDIGLTDTWNGVSIDAKTLSKYIKMER</sequence>
<name>A0A1M5UK47_9CLOT</name>
<dbReference type="Gene3D" id="3.60.21.10">
    <property type="match status" value="1"/>
</dbReference>
<evidence type="ECO:0000259" key="1">
    <source>
        <dbReference type="Pfam" id="PF00149"/>
    </source>
</evidence>
<feature type="domain" description="Calcineurin-like phosphoesterase" evidence="1">
    <location>
        <begin position="1"/>
        <end position="198"/>
    </location>
</feature>
<proteinExistence type="predicted"/>
<gene>
    <name evidence="2" type="ORF">SAMN02745941_00554</name>
</gene>
<protein>
    <submittedName>
        <fullName evidence="2">3',5'-cyclic AMP phosphodiesterase CpdA</fullName>
    </submittedName>
</protein>
<dbReference type="PANTHER" id="PTHR43143:SF1">
    <property type="entry name" value="SERINE_THREONINE-PROTEIN PHOSPHATASE CPPED1"/>
    <property type="match status" value="1"/>
</dbReference>
<dbReference type="AlphaFoldDB" id="A0A1M5UK47"/>
<dbReference type="Pfam" id="PF00149">
    <property type="entry name" value="Metallophos"/>
    <property type="match status" value="1"/>
</dbReference>
<evidence type="ECO:0000313" key="3">
    <source>
        <dbReference type="Proteomes" id="UP000184241"/>
    </source>
</evidence>
<accession>A0A1M5UK47</accession>
<organism evidence="2 3">
    <name type="scientific">Clostridium intestinale DSM 6191</name>
    <dbReference type="NCBI Taxonomy" id="1121320"/>
    <lineage>
        <taxon>Bacteria</taxon>
        <taxon>Bacillati</taxon>
        <taxon>Bacillota</taxon>
        <taxon>Clostridia</taxon>
        <taxon>Eubacteriales</taxon>
        <taxon>Clostridiaceae</taxon>
        <taxon>Clostridium</taxon>
    </lineage>
</organism>